<evidence type="ECO:0000256" key="1">
    <source>
        <dbReference type="ARBA" id="ARBA00010641"/>
    </source>
</evidence>
<comment type="similarity">
    <text evidence="1">Belongs to the sigma-70 factor family. ECF subfamily.</text>
</comment>
<dbReference type="Gene3D" id="1.10.1740.10">
    <property type="match status" value="1"/>
</dbReference>
<dbReference type="InterPro" id="IPR013325">
    <property type="entry name" value="RNA_pol_sigma_r2"/>
</dbReference>
<dbReference type="CDD" id="cd06171">
    <property type="entry name" value="Sigma70_r4"/>
    <property type="match status" value="1"/>
</dbReference>
<evidence type="ECO:0000313" key="9">
    <source>
        <dbReference type="Proteomes" id="UP001180973"/>
    </source>
</evidence>
<evidence type="ECO:0000313" key="8">
    <source>
        <dbReference type="EMBL" id="MDT0528364.1"/>
    </source>
</evidence>
<feature type="region of interest" description="Disordered" evidence="6">
    <location>
        <begin position="166"/>
        <end position="219"/>
    </location>
</feature>
<dbReference type="InterPro" id="IPR007627">
    <property type="entry name" value="RNA_pol_sigma70_r2"/>
</dbReference>
<dbReference type="SMART" id="SM00421">
    <property type="entry name" value="HTH_LUXR"/>
    <property type="match status" value="1"/>
</dbReference>
<dbReference type="InterPro" id="IPR000792">
    <property type="entry name" value="Tscrpt_reg_LuxR_C"/>
</dbReference>
<evidence type="ECO:0000256" key="5">
    <source>
        <dbReference type="ARBA" id="ARBA00023163"/>
    </source>
</evidence>
<dbReference type="InterPro" id="IPR036388">
    <property type="entry name" value="WH-like_DNA-bd_sf"/>
</dbReference>
<dbReference type="InterPro" id="IPR013249">
    <property type="entry name" value="RNA_pol_sigma70_r4_t2"/>
</dbReference>
<dbReference type="NCBIfam" id="TIGR02983">
    <property type="entry name" value="SigE-fam_strep"/>
    <property type="match status" value="1"/>
</dbReference>
<dbReference type="InterPro" id="IPR014284">
    <property type="entry name" value="RNA_pol_sigma-70_dom"/>
</dbReference>
<dbReference type="Pfam" id="PF08281">
    <property type="entry name" value="Sigma70_r4_2"/>
    <property type="match status" value="1"/>
</dbReference>
<feature type="compositionally biased region" description="Low complexity" evidence="6">
    <location>
        <begin position="270"/>
        <end position="305"/>
    </location>
</feature>
<dbReference type="InterPro" id="IPR013324">
    <property type="entry name" value="RNA_pol_sigma_r3/r4-like"/>
</dbReference>
<keyword evidence="9" id="KW-1185">Reference proteome</keyword>
<keyword evidence="3" id="KW-0731">Sigma factor</keyword>
<evidence type="ECO:0000259" key="7">
    <source>
        <dbReference type="SMART" id="SM00421"/>
    </source>
</evidence>
<accession>A0ABU2WSW6</accession>
<feature type="domain" description="HTH luxR-type" evidence="7">
    <location>
        <begin position="111"/>
        <end position="169"/>
    </location>
</feature>
<evidence type="ECO:0000256" key="3">
    <source>
        <dbReference type="ARBA" id="ARBA00023082"/>
    </source>
</evidence>
<proteinExistence type="inferred from homology"/>
<name>A0ABU2WSW6_9ACTN</name>
<evidence type="ECO:0000256" key="4">
    <source>
        <dbReference type="ARBA" id="ARBA00023125"/>
    </source>
</evidence>
<sequence>MVSRDPLEEEFRDFVAARSGALLRTAYLLSGDWATAEDLLQTALTKTYLAWKRLGGIEAIEPYARRVMINTSTSWWRRRWHGERPTDVLPERAGIDEIEQQLDRDLLWRHLSALPSRQRAVLVLRFYEDMSEAQTAALLGISPGTVKSQTSRALGTLRRRMGAEAVLDLPAGADPTPGLPRADGTDRPTPARNGADRPAPAQGGTDRPAPVRGGASVRPSTAYGAPTMVVGEDAAAVVAATNAPSPLVAPATAGRPDGTTAAPGRSAGVTAPGRPGGVTAAPGGAATGLPAQTAAVAPAPDAGRATSAAELTEEPAGDPVPVASGARAGAGTASRTARDEQRGRQAALPVVPAGSGEHR</sequence>
<feature type="compositionally biased region" description="Low complexity" evidence="6">
    <location>
        <begin position="323"/>
        <end position="335"/>
    </location>
</feature>
<evidence type="ECO:0000256" key="2">
    <source>
        <dbReference type="ARBA" id="ARBA00023015"/>
    </source>
</evidence>
<evidence type="ECO:0000256" key="6">
    <source>
        <dbReference type="SAM" id="MobiDB-lite"/>
    </source>
</evidence>
<dbReference type="InterPro" id="IPR014325">
    <property type="entry name" value="RNA_pol_sigma-E_actinobac"/>
</dbReference>
<feature type="region of interest" description="Disordered" evidence="6">
    <location>
        <begin position="247"/>
        <end position="359"/>
    </location>
</feature>
<keyword evidence="2" id="KW-0805">Transcription regulation</keyword>
<gene>
    <name evidence="8" type="ORF">RM555_05060</name>
</gene>
<keyword evidence="5" id="KW-0804">Transcription</keyword>
<dbReference type="NCBIfam" id="TIGR02937">
    <property type="entry name" value="sigma70-ECF"/>
    <property type="match status" value="1"/>
</dbReference>
<dbReference type="Gene3D" id="1.10.10.10">
    <property type="entry name" value="Winged helix-like DNA-binding domain superfamily/Winged helix DNA-binding domain"/>
    <property type="match status" value="1"/>
</dbReference>
<dbReference type="Pfam" id="PF04542">
    <property type="entry name" value="Sigma70_r2"/>
    <property type="match status" value="1"/>
</dbReference>
<reference evidence="8" key="1">
    <citation type="submission" date="2023-09" db="EMBL/GenBank/DDBJ databases">
        <title>30 novel species of actinomycetes from the DSMZ collection.</title>
        <authorList>
            <person name="Nouioui I."/>
        </authorList>
    </citation>
    <scope>NUCLEOTIDE SEQUENCE</scope>
    <source>
        <strain evidence="8">DSM 115977</strain>
    </source>
</reference>
<dbReference type="PANTHER" id="PTHR43133:SF50">
    <property type="entry name" value="ECF RNA POLYMERASE SIGMA FACTOR SIGM"/>
    <property type="match status" value="1"/>
</dbReference>
<dbReference type="EMBL" id="JAVRFL010000004">
    <property type="protein sequence ID" value="MDT0528364.1"/>
    <property type="molecule type" value="Genomic_DNA"/>
</dbReference>
<dbReference type="SUPFAM" id="SSF88659">
    <property type="entry name" value="Sigma3 and sigma4 domains of RNA polymerase sigma factors"/>
    <property type="match status" value="1"/>
</dbReference>
<dbReference type="PANTHER" id="PTHR43133">
    <property type="entry name" value="RNA POLYMERASE ECF-TYPE SIGMA FACTO"/>
    <property type="match status" value="1"/>
</dbReference>
<comment type="caution">
    <text evidence="8">The sequence shown here is derived from an EMBL/GenBank/DDBJ whole genome shotgun (WGS) entry which is preliminary data.</text>
</comment>
<dbReference type="SUPFAM" id="SSF88946">
    <property type="entry name" value="Sigma2 domain of RNA polymerase sigma factors"/>
    <property type="match status" value="1"/>
</dbReference>
<dbReference type="Proteomes" id="UP001180973">
    <property type="component" value="Unassembled WGS sequence"/>
</dbReference>
<keyword evidence="4" id="KW-0238">DNA-binding</keyword>
<organism evidence="8 9">
    <name type="scientific">Micromonospora reichwaldensis</name>
    <dbReference type="NCBI Taxonomy" id="3075516"/>
    <lineage>
        <taxon>Bacteria</taxon>
        <taxon>Bacillati</taxon>
        <taxon>Actinomycetota</taxon>
        <taxon>Actinomycetes</taxon>
        <taxon>Micromonosporales</taxon>
        <taxon>Micromonosporaceae</taxon>
        <taxon>Micromonospora</taxon>
    </lineage>
</organism>
<protein>
    <submittedName>
        <fullName evidence="8">SigE family RNA polymerase sigma factor</fullName>
    </submittedName>
</protein>
<dbReference type="InterPro" id="IPR039425">
    <property type="entry name" value="RNA_pol_sigma-70-like"/>
</dbReference>
<dbReference type="RefSeq" id="WP_311410665.1">
    <property type="nucleotide sequence ID" value="NZ_JAVRFL010000004.1"/>
</dbReference>